<dbReference type="InterPro" id="IPR000415">
    <property type="entry name" value="Nitroreductase-like"/>
</dbReference>
<reference evidence="3" key="1">
    <citation type="journal article" date="2019" name="Int. J. Syst. Evol. Microbiol.">
        <title>The Global Catalogue of Microorganisms (GCM) 10K type strain sequencing project: providing services to taxonomists for standard genome sequencing and annotation.</title>
        <authorList>
            <consortium name="The Broad Institute Genomics Platform"/>
            <consortium name="The Broad Institute Genome Sequencing Center for Infectious Disease"/>
            <person name="Wu L."/>
            <person name="Ma J."/>
        </authorList>
    </citation>
    <scope>NUCLEOTIDE SEQUENCE [LARGE SCALE GENOMIC DNA]</scope>
    <source>
        <strain evidence="3">IBRC-M 10906</strain>
    </source>
</reference>
<feature type="domain" description="Nitroreductase" evidence="1">
    <location>
        <begin position="237"/>
        <end position="306"/>
    </location>
</feature>
<sequence length="324" mass="34642">MRAVSEWSVGETDVLARAVVRAPSVGNTQPWALRLPGGEALLYAVAGRGPGDGASAPDVAISCGAAVANVELGMRVLGRDTEIHLLPDHTEPDLLARVRARGPRVPSEVDLHRFSAIARRCSYRYPFLSQPVSDCDRKDLATAAAYDGVQGLLVAGEEQAGVLAEVQACAASYAQATPDDHGEVPLWTSGGEWPHPRAGDVARLGTLGSSLPWAGLVRPGTTVPDPQRLRERLSAETLLVFAAPEDTRIDHLRTGIAMEHAWLAAVDMGLAAAVQTRPLHRPRVRQVLVDRLGITGVPQLLMRVGHPAGYVPWGAYRMPCPLRS</sequence>
<gene>
    <name evidence="2" type="ORF">ACFS2C_16925</name>
</gene>
<protein>
    <submittedName>
        <fullName evidence="2">Nitroreductase family protein</fullName>
    </submittedName>
</protein>
<dbReference type="Gene3D" id="3.40.109.10">
    <property type="entry name" value="NADH Oxidase"/>
    <property type="match status" value="1"/>
</dbReference>
<dbReference type="RefSeq" id="WP_377391113.1">
    <property type="nucleotide sequence ID" value="NZ_JBHSAN010000024.1"/>
</dbReference>
<proteinExistence type="predicted"/>
<accession>A0ABW5WAV1</accession>
<dbReference type="EMBL" id="JBHUOF010000021">
    <property type="protein sequence ID" value="MFD2801078.1"/>
    <property type="molecule type" value="Genomic_DNA"/>
</dbReference>
<comment type="caution">
    <text evidence="2">The sequence shown here is derived from an EMBL/GenBank/DDBJ whole genome shotgun (WGS) entry which is preliminary data.</text>
</comment>
<keyword evidence="3" id="KW-1185">Reference proteome</keyword>
<evidence type="ECO:0000259" key="1">
    <source>
        <dbReference type="Pfam" id="PF00881"/>
    </source>
</evidence>
<dbReference type="InterPro" id="IPR029479">
    <property type="entry name" value="Nitroreductase"/>
</dbReference>
<evidence type="ECO:0000313" key="2">
    <source>
        <dbReference type="EMBL" id="MFD2801078.1"/>
    </source>
</evidence>
<dbReference type="Pfam" id="PF00881">
    <property type="entry name" value="Nitroreductase"/>
    <property type="match status" value="1"/>
</dbReference>
<evidence type="ECO:0000313" key="3">
    <source>
        <dbReference type="Proteomes" id="UP001597478"/>
    </source>
</evidence>
<organism evidence="2 3">
    <name type="scientific">Prauserella oleivorans</name>
    <dbReference type="NCBI Taxonomy" id="1478153"/>
    <lineage>
        <taxon>Bacteria</taxon>
        <taxon>Bacillati</taxon>
        <taxon>Actinomycetota</taxon>
        <taxon>Actinomycetes</taxon>
        <taxon>Pseudonocardiales</taxon>
        <taxon>Pseudonocardiaceae</taxon>
        <taxon>Prauserella</taxon>
    </lineage>
</organism>
<dbReference type="SUPFAM" id="SSF55469">
    <property type="entry name" value="FMN-dependent nitroreductase-like"/>
    <property type="match status" value="1"/>
</dbReference>
<dbReference type="Proteomes" id="UP001597478">
    <property type="component" value="Unassembled WGS sequence"/>
</dbReference>
<name>A0ABW5WAV1_9PSEU</name>